<dbReference type="RefSeq" id="WP_078760070.1">
    <property type="nucleotide sequence ID" value="NZ_FUWS01000002.1"/>
</dbReference>
<keyword evidence="4" id="KW-0574">Periplasm</keyword>
<evidence type="ECO:0000256" key="4">
    <source>
        <dbReference type="ARBA" id="ARBA00022764"/>
    </source>
</evidence>
<dbReference type="GO" id="GO:0030976">
    <property type="term" value="F:thiamine pyrophosphate binding"/>
    <property type="evidence" value="ECO:0007669"/>
    <property type="project" value="TreeGrafter"/>
</dbReference>
<dbReference type="GO" id="GO:0030975">
    <property type="term" value="F:thiamine binding"/>
    <property type="evidence" value="ECO:0007669"/>
    <property type="project" value="TreeGrafter"/>
</dbReference>
<evidence type="ECO:0000256" key="1">
    <source>
        <dbReference type="ARBA" id="ARBA00004418"/>
    </source>
</evidence>
<name>A0A1T4LE61_9ACTN</name>
<evidence type="ECO:0000313" key="7">
    <source>
        <dbReference type="Proteomes" id="UP000190637"/>
    </source>
</evidence>
<keyword evidence="2" id="KW-0813">Transport</keyword>
<evidence type="ECO:0000313" key="6">
    <source>
        <dbReference type="EMBL" id="SJZ52847.1"/>
    </source>
</evidence>
<comment type="subcellular location">
    <subcellularLocation>
        <location evidence="1">Periplasm</location>
    </subcellularLocation>
</comment>
<dbReference type="Proteomes" id="UP000190637">
    <property type="component" value="Unassembled WGS sequence"/>
</dbReference>
<evidence type="ECO:0000256" key="2">
    <source>
        <dbReference type="ARBA" id="ARBA00022448"/>
    </source>
</evidence>
<dbReference type="GO" id="GO:0015888">
    <property type="term" value="P:thiamine transport"/>
    <property type="evidence" value="ECO:0007669"/>
    <property type="project" value="TreeGrafter"/>
</dbReference>
<keyword evidence="3 5" id="KW-0732">Signal</keyword>
<organism evidence="6 7">
    <name type="scientific">Marinactinospora thermotolerans DSM 45154</name>
    <dbReference type="NCBI Taxonomy" id="1122192"/>
    <lineage>
        <taxon>Bacteria</taxon>
        <taxon>Bacillati</taxon>
        <taxon>Actinomycetota</taxon>
        <taxon>Actinomycetes</taxon>
        <taxon>Streptosporangiales</taxon>
        <taxon>Nocardiopsidaceae</taxon>
        <taxon>Marinactinospora</taxon>
    </lineage>
</organism>
<dbReference type="PANTHER" id="PTHR30006">
    <property type="entry name" value="THIAMINE-BINDING PERIPLASMIC PROTEIN-RELATED"/>
    <property type="match status" value="1"/>
</dbReference>
<dbReference type="PANTHER" id="PTHR30006:SF3">
    <property type="entry name" value="THIAMINE-BINDING PERIPLASMIC PROTEIN"/>
    <property type="match status" value="1"/>
</dbReference>
<dbReference type="NCBIfam" id="NF011620">
    <property type="entry name" value="PRK15046.1"/>
    <property type="match status" value="1"/>
</dbReference>
<feature type="signal peptide" evidence="5">
    <location>
        <begin position="1"/>
        <end position="30"/>
    </location>
</feature>
<accession>A0A1T4LE61</accession>
<dbReference type="EMBL" id="FUWS01000002">
    <property type="protein sequence ID" value="SJZ52847.1"/>
    <property type="molecule type" value="Genomic_DNA"/>
</dbReference>
<feature type="chain" id="PRO_5013114881" evidence="5">
    <location>
        <begin position="31"/>
        <end position="345"/>
    </location>
</feature>
<keyword evidence="7" id="KW-1185">Reference proteome</keyword>
<dbReference type="STRING" id="1122192.SAMN02745673_00637"/>
<dbReference type="AlphaFoldDB" id="A0A1T4LE61"/>
<dbReference type="Pfam" id="PF13343">
    <property type="entry name" value="SBP_bac_6"/>
    <property type="match status" value="1"/>
</dbReference>
<evidence type="ECO:0000256" key="5">
    <source>
        <dbReference type="SAM" id="SignalP"/>
    </source>
</evidence>
<dbReference type="SUPFAM" id="SSF53850">
    <property type="entry name" value="Periplasmic binding protein-like II"/>
    <property type="match status" value="1"/>
</dbReference>
<dbReference type="OrthoDB" id="366726at2"/>
<reference evidence="6 7" key="1">
    <citation type="submission" date="2017-02" db="EMBL/GenBank/DDBJ databases">
        <authorList>
            <person name="Peterson S.W."/>
        </authorList>
    </citation>
    <scope>NUCLEOTIDE SEQUENCE [LARGE SCALE GENOMIC DNA]</scope>
    <source>
        <strain evidence="6 7">DSM 45154</strain>
    </source>
</reference>
<proteinExistence type="predicted"/>
<gene>
    <name evidence="6" type="ORF">SAMN02745673_00637</name>
</gene>
<sequence>MRSTHRALAGAALPLLLLGTACGGTGAAQAESETVTVYSADGLKPWYDDRFAEFEEQTGIAVELVEAGSGEVVSRLEKERANVQADVLVTLPPFVQQAAREDLLASYAPEGIEQVPAERRDGEDRYAPLVDNYLSFIRNTEHADPLPDTWEDLLDPGLKGKVQYSTPGQAGDGTAVLLHLQQVMGEQEALDYLGELEANNVGPSSSTGRLQPKVDKGELHVANGDVQMNLTSIEQDGAGFEVFFPADADGERSTLAIPYYAGLVAGAPQTENGKRLLDFLYSAEVQASLSEVYGDPVRDDVEATDERAKRIEELLSGVEVRQPDWTVVLDNLDADLAAYEEAVGR</sequence>
<protein>
    <submittedName>
        <fullName evidence="6">2-aminoethylphosphonate transport system substrate-binding protein</fullName>
    </submittedName>
</protein>
<dbReference type="GO" id="GO:0030288">
    <property type="term" value="C:outer membrane-bounded periplasmic space"/>
    <property type="evidence" value="ECO:0007669"/>
    <property type="project" value="TreeGrafter"/>
</dbReference>
<evidence type="ECO:0000256" key="3">
    <source>
        <dbReference type="ARBA" id="ARBA00022729"/>
    </source>
</evidence>
<dbReference type="Gene3D" id="3.40.190.10">
    <property type="entry name" value="Periplasmic binding protein-like II"/>
    <property type="match status" value="2"/>
</dbReference>
<dbReference type="PROSITE" id="PS51257">
    <property type="entry name" value="PROKAR_LIPOPROTEIN"/>
    <property type="match status" value="1"/>
</dbReference>